<organism evidence="17 18">
    <name type="scientific">Marinibaculum pumilum</name>
    <dbReference type="NCBI Taxonomy" id="1766165"/>
    <lineage>
        <taxon>Bacteria</taxon>
        <taxon>Pseudomonadati</taxon>
        <taxon>Pseudomonadota</taxon>
        <taxon>Alphaproteobacteria</taxon>
        <taxon>Rhodospirillales</taxon>
        <taxon>Rhodospirillaceae</taxon>
        <taxon>Marinibaculum</taxon>
    </lineage>
</organism>
<dbReference type="InterPro" id="IPR023206">
    <property type="entry name" value="Bifunctional_P450_P450_red"/>
</dbReference>
<dbReference type="EMBL" id="JBHRTR010000034">
    <property type="protein sequence ID" value="MFC3229812.1"/>
    <property type="molecule type" value="Genomic_DNA"/>
</dbReference>
<dbReference type="InterPro" id="IPR003097">
    <property type="entry name" value="CysJ-like_FAD-binding"/>
</dbReference>
<evidence type="ECO:0000256" key="9">
    <source>
        <dbReference type="ARBA" id="ARBA00022982"/>
    </source>
</evidence>
<evidence type="ECO:0000313" key="17">
    <source>
        <dbReference type="EMBL" id="MFC3229812.1"/>
    </source>
</evidence>
<dbReference type="Gene3D" id="1.10.630.10">
    <property type="entry name" value="Cytochrome P450"/>
    <property type="match status" value="1"/>
</dbReference>
<dbReference type="InterPro" id="IPR001709">
    <property type="entry name" value="Flavoprot_Pyr_Nucl_cyt_Rdtase"/>
</dbReference>
<dbReference type="Gene3D" id="3.40.50.360">
    <property type="match status" value="1"/>
</dbReference>
<dbReference type="PRINTS" id="PR00369">
    <property type="entry name" value="FLAVODOXIN"/>
</dbReference>
<evidence type="ECO:0000256" key="5">
    <source>
        <dbReference type="ARBA" id="ARBA00022643"/>
    </source>
</evidence>
<sequence length="1072" mass="115998">MVQTHPVPQPPTRPIVGNLPQIDSDNPVQSLISLAGEYGPFFKLRLVDTEMYVASSQELVNELCDESRFNKRLHGPLQEIRAFAGDGLFTAHNSEPNWEKAHRILMPAFGPIGVRGMFDRMLDIADQMFVRWERFGPDAPIDVADNMTRLTLDTIALCAFDYRFNSFYREELHPFVAAMVGALQEAGMRGRRLPGMNSLLVHKAQRYRSNAALMQSVAQQLIAERRRDPEGAAKQDLLNLMLNGRDPVTGEGLSDENIGYQMVTFLIAGHETTSGLLSFATYLLLKNPEAMARARAIVDAVLGDRMPRVEDLAQLRHIEQILMESLRLWPTASIFAVKPLEETVLGGRYPLKPSDTVLILEPVLHRDPAVWGPDAEAFRPERFAPETAAKLPPNAWKPFGNGARACIGRPFAMQEAQLVLTLMLQRFDIAFDDPGYRLKIHETLTIKPEGLRIRATPRRPSAGLRGGGSAAAELPAPVAVQSAALEPAGQPEIAQPADGIPLAVLYGSNTGSAEAFARRIAGEAAVQGFAARLAPMDEGIDTLQGEGALVVVTASYEGQPPDNARRFMAHVEALPEGALAGLNFAVMGCGNRQWARTWQAIPKRVDAALSRAGAVRVADRGEADSGGDFFGAFDEWYGGLWQPMAAAFGREAAPREPGAAAVRVEFVAAGREDALRLNELQAGTVVENRELVDMAAPNARSKRHLEFALPAGASYRAGDYLAVLASNHGDIVARALRRFGLKADSQVVLHQATGAAALPTGHPVSCGDLLADYVELAQPATRAQVAELAAATACPPERQALQALAGDGYDAGVLEPRCSVLDLLERFASCDLDFGRFLAMLPPMRARQYSISSSPLWRGDHVTLTIAVVDAPALSGAGRHRGVASSYLAGLQPGDRVAIAVRPSKAHFEPPADPAVPMVMICAGSGIAPFRGFIQERAAQKAAGRAVGPSLLFFGVDHPDVDFLYRDELARWEGDGVVSVMPAFSEAPEQGPEGAMPFVQHRVWAERARIAELFEQGAIVFVCGDGKHMAPAARETLVRIYQEATGDADDAAQAWADEMEHVHGRYVSDVFA</sequence>
<dbReference type="PRINTS" id="PR00371">
    <property type="entry name" value="FPNCR"/>
</dbReference>
<gene>
    <name evidence="17" type="ORF">ACFOGJ_21360</name>
</gene>
<comment type="catalytic activity">
    <reaction evidence="13 14">
        <text>2 oxidized [cytochrome P450] + NADPH = 2 reduced [cytochrome P450] + NADP(+) + H(+)</text>
        <dbReference type="Rhea" id="RHEA:24040"/>
        <dbReference type="Rhea" id="RHEA-COMP:14627"/>
        <dbReference type="Rhea" id="RHEA-COMP:14628"/>
        <dbReference type="ChEBI" id="CHEBI:15378"/>
        <dbReference type="ChEBI" id="CHEBI:55376"/>
        <dbReference type="ChEBI" id="CHEBI:57783"/>
        <dbReference type="ChEBI" id="CHEBI:58349"/>
        <dbReference type="ChEBI" id="CHEBI:60344"/>
        <dbReference type="EC" id="1.6.2.4"/>
    </reaction>
</comment>
<comment type="caution">
    <text evidence="17">The sequence shown here is derived from an EMBL/GenBank/DDBJ whole genome shotgun (WGS) entry which is preliminary data.</text>
</comment>
<dbReference type="PANTHER" id="PTHR19384">
    <property type="entry name" value="NITRIC OXIDE SYNTHASE-RELATED"/>
    <property type="match status" value="1"/>
</dbReference>
<evidence type="ECO:0000259" key="15">
    <source>
        <dbReference type="PROSITE" id="PS50902"/>
    </source>
</evidence>
<evidence type="ECO:0000256" key="12">
    <source>
        <dbReference type="ARBA" id="ARBA00023033"/>
    </source>
</evidence>
<evidence type="ECO:0000256" key="4">
    <source>
        <dbReference type="ARBA" id="ARBA00022630"/>
    </source>
</evidence>
<dbReference type="EC" id="1.14.14.1" evidence="14"/>
<dbReference type="Proteomes" id="UP001595528">
    <property type="component" value="Unassembled WGS sequence"/>
</dbReference>
<comment type="cofactor">
    <cofactor evidence="14">
        <name>FAD</name>
        <dbReference type="ChEBI" id="CHEBI:57692"/>
    </cofactor>
    <cofactor evidence="14">
        <name>FMN</name>
        <dbReference type="ChEBI" id="CHEBI:58210"/>
    </cofactor>
</comment>
<keyword evidence="18" id="KW-1185">Reference proteome</keyword>
<dbReference type="SUPFAM" id="SSF52218">
    <property type="entry name" value="Flavoproteins"/>
    <property type="match status" value="1"/>
</dbReference>
<evidence type="ECO:0000259" key="16">
    <source>
        <dbReference type="PROSITE" id="PS51384"/>
    </source>
</evidence>
<dbReference type="InterPro" id="IPR023173">
    <property type="entry name" value="NADPH_Cyt_P450_Rdtase_alpha"/>
</dbReference>
<name>A0ABV7L5A8_9PROT</name>
<dbReference type="SUPFAM" id="SSF48264">
    <property type="entry name" value="Cytochrome P450"/>
    <property type="match status" value="1"/>
</dbReference>
<keyword evidence="7 14" id="KW-0274">FAD</keyword>
<keyword evidence="2 14" id="KW-0813">Transport</keyword>
<dbReference type="InterPro" id="IPR001094">
    <property type="entry name" value="Flavdoxin-like"/>
</dbReference>
<dbReference type="InterPro" id="IPR029039">
    <property type="entry name" value="Flavoprotein-like_sf"/>
</dbReference>
<dbReference type="PANTHER" id="PTHR19384:SF17">
    <property type="entry name" value="NADPH--CYTOCHROME P450 REDUCTASE"/>
    <property type="match status" value="1"/>
</dbReference>
<dbReference type="InterPro" id="IPR036396">
    <property type="entry name" value="Cyt_P450_sf"/>
</dbReference>
<dbReference type="Pfam" id="PF00667">
    <property type="entry name" value="FAD_binding_1"/>
    <property type="match status" value="1"/>
</dbReference>
<dbReference type="InterPro" id="IPR039261">
    <property type="entry name" value="FNR_nucleotide-bd"/>
</dbReference>
<accession>A0ABV7L5A8</accession>
<evidence type="ECO:0000256" key="14">
    <source>
        <dbReference type="PIRNR" id="PIRNR000209"/>
    </source>
</evidence>
<dbReference type="CDD" id="cd06206">
    <property type="entry name" value="bifunctional_CYPOR"/>
    <property type="match status" value="1"/>
</dbReference>
<keyword evidence="8 14" id="KW-0521">NADP</keyword>
<keyword evidence="5 14" id="KW-0288">FMN</keyword>
<dbReference type="PROSITE" id="PS50902">
    <property type="entry name" value="FLAVODOXIN_LIKE"/>
    <property type="match status" value="1"/>
</dbReference>
<evidence type="ECO:0000313" key="18">
    <source>
        <dbReference type="Proteomes" id="UP001595528"/>
    </source>
</evidence>
<feature type="domain" description="FAD-binding FR-type" evidence="16">
    <location>
        <begin position="678"/>
        <end position="911"/>
    </location>
</feature>
<dbReference type="InterPro" id="IPR001128">
    <property type="entry name" value="Cyt_P450"/>
</dbReference>
<dbReference type="PIRSF" id="PIRSF000209">
    <property type="entry name" value="Bifunctional_P450_P450R"/>
    <property type="match status" value="1"/>
</dbReference>
<dbReference type="RefSeq" id="WP_379904367.1">
    <property type="nucleotide sequence ID" value="NZ_JBHRTR010000034.1"/>
</dbReference>
<evidence type="ECO:0000256" key="1">
    <source>
        <dbReference type="ARBA" id="ARBA00010018"/>
    </source>
</evidence>
<dbReference type="InterPro" id="IPR008254">
    <property type="entry name" value="Flavodoxin/NO_synth"/>
</dbReference>
<dbReference type="Pfam" id="PF00258">
    <property type="entry name" value="Flavodoxin_1"/>
    <property type="match status" value="1"/>
</dbReference>
<comment type="cofactor">
    <cofactor evidence="14">
        <name>heme</name>
        <dbReference type="ChEBI" id="CHEBI:30413"/>
    </cofactor>
</comment>
<dbReference type="Pfam" id="PF00067">
    <property type="entry name" value="p450"/>
    <property type="match status" value="1"/>
</dbReference>
<comment type="similarity">
    <text evidence="1 14">In the N-terminal section; belongs to the cytochrome P450 family.</text>
</comment>
<dbReference type="Gene3D" id="2.40.30.10">
    <property type="entry name" value="Translation factors"/>
    <property type="match status" value="2"/>
</dbReference>
<evidence type="ECO:0000256" key="10">
    <source>
        <dbReference type="ARBA" id="ARBA00023002"/>
    </source>
</evidence>
<dbReference type="InterPro" id="IPR017938">
    <property type="entry name" value="Riboflavin_synthase-like_b-brl"/>
</dbReference>
<keyword evidence="12 14" id="KW-0503">Monooxygenase</keyword>
<comment type="catalytic activity">
    <reaction evidence="14">
        <text>an organic molecule + reduced [NADPH--hemoprotein reductase] + O2 = an alcohol + oxidized [NADPH--hemoprotein reductase] + H2O + H(+)</text>
        <dbReference type="Rhea" id="RHEA:17149"/>
        <dbReference type="Rhea" id="RHEA-COMP:11964"/>
        <dbReference type="Rhea" id="RHEA-COMP:11965"/>
        <dbReference type="ChEBI" id="CHEBI:15377"/>
        <dbReference type="ChEBI" id="CHEBI:15378"/>
        <dbReference type="ChEBI" id="CHEBI:15379"/>
        <dbReference type="ChEBI" id="CHEBI:30879"/>
        <dbReference type="ChEBI" id="CHEBI:57618"/>
        <dbReference type="ChEBI" id="CHEBI:58210"/>
        <dbReference type="ChEBI" id="CHEBI:142491"/>
        <dbReference type="EC" id="1.14.14.1"/>
    </reaction>
</comment>
<dbReference type="EC" id="1.6.2.4" evidence="14"/>
<evidence type="ECO:0000256" key="13">
    <source>
        <dbReference type="ARBA" id="ARBA00049342"/>
    </source>
</evidence>
<protein>
    <recommendedName>
        <fullName evidence="14">Bifunctional cytochrome P450/NADPH--P450 reductase</fullName>
    </recommendedName>
    <domain>
        <recommendedName>
            <fullName evidence="14">Cytochrome P450</fullName>
            <ecNumber evidence="14">1.14.14.1</ecNumber>
        </recommendedName>
    </domain>
    <domain>
        <recommendedName>
            <fullName evidence="14">NADPH--cytochrome P450 reductase</fullName>
            <ecNumber evidence="14">1.6.2.4</ecNumber>
        </recommendedName>
    </domain>
</protein>
<dbReference type="PROSITE" id="PS00086">
    <property type="entry name" value="CYTOCHROME_P450"/>
    <property type="match status" value="1"/>
</dbReference>
<keyword evidence="10 14" id="KW-0560">Oxidoreductase</keyword>
<dbReference type="Gene3D" id="3.40.50.80">
    <property type="entry name" value="Nucleotide-binding domain of ferredoxin-NADP reductase (FNR) module"/>
    <property type="match status" value="1"/>
</dbReference>
<evidence type="ECO:0000256" key="6">
    <source>
        <dbReference type="ARBA" id="ARBA00022723"/>
    </source>
</evidence>
<keyword evidence="3 14" id="KW-0349">Heme</keyword>
<evidence type="ECO:0000256" key="3">
    <source>
        <dbReference type="ARBA" id="ARBA00022617"/>
    </source>
</evidence>
<keyword evidence="11 14" id="KW-0408">Iron</keyword>
<dbReference type="SUPFAM" id="SSF63380">
    <property type="entry name" value="Riboflavin synthase domain-like"/>
    <property type="match status" value="1"/>
</dbReference>
<dbReference type="InterPro" id="IPR001433">
    <property type="entry name" value="OxRdtase_FAD/NAD-bd"/>
</dbReference>
<dbReference type="CDD" id="cd11068">
    <property type="entry name" value="CYP120A1"/>
    <property type="match status" value="1"/>
</dbReference>
<reference evidence="18" key="1">
    <citation type="journal article" date="2019" name="Int. J. Syst. Evol. Microbiol.">
        <title>The Global Catalogue of Microorganisms (GCM) 10K type strain sequencing project: providing services to taxonomists for standard genome sequencing and annotation.</title>
        <authorList>
            <consortium name="The Broad Institute Genomics Platform"/>
            <consortium name="The Broad Institute Genome Sequencing Center for Infectious Disease"/>
            <person name="Wu L."/>
            <person name="Ma J."/>
        </authorList>
    </citation>
    <scope>NUCLEOTIDE SEQUENCE [LARGE SCALE GENOMIC DNA]</scope>
    <source>
        <strain evidence="18">KCTC 42964</strain>
    </source>
</reference>
<keyword evidence="4 14" id="KW-0285">Flavoprotein</keyword>
<proteinExistence type="inferred from homology"/>
<dbReference type="InterPro" id="IPR017927">
    <property type="entry name" value="FAD-bd_FR_type"/>
</dbReference>
<dbReference type="InterPro" id="IPR017972">
    <property type="entry name" value="Cyt_P450_CS"/>
</dbReference>
<dbReference type="Gene3D" id="1.20.990.10">
    <property type="entry name" value="NADPH-cytochrome p450 Reductase, Chain A, domain 3"/>
    <property type="match status" value="1"/>
</dbReference>
<keyword evidence="6 14" id="KW-0479">Metal-binding</keyword>
<feature type="domain" description="Flavodoxin-like" evidence="15">
    <location>
        <begin position="502"/>
        <end position="641"/>
    </location>
</feature>
<evidence type="ECO:0000256" key="8">
    <source>
        <dbReference type="ARBA" id="ARBA00022857"/>
    </source>
</evidence>
<keyword evidence="9 14" id="KW-0249">Electron transport</keyword>
<evidence type="ECO:0000256" key="11">
    <source>
        <dbReference type="ARBA" id="ARBA00023004"/>
    </source>
</evidence>
<evidence type="ECO:0000256" key="2">
    <source>
        <dbReference type="ARBA" id="ARBA00022448"/>
    </source>
</evidence>
<dbReference type="Pfam" id="PF00175">
    <property type="entry name" value="NAD_binding_1"/>
    <property type="match status" value="1"/>
</dbReference>
<evidence type="ECO:0000256" key="7">
    <source>
        <dbReference type="ARBA" id="ARBA00022827"/>
    </source>
</evidence>
<dbReference type="PROSITE" id="PS51384">
    <property type="entry name" value="FAD_FR"/>
    <property type="match status" value="1"/>
</dbReference>
<dbReference type="SUPFAM" id="SSF52343">
    <property type="entry name" value="Ferredoxin reductase-like, C-terminal NADP-linked domain"/>
    <property type="match status" value="1"/>
</dbReference>